<evidence type="ECO:0000256" key="2">
    <source>
        <dbReference type="ARBA" id="ARBA00006432"/>
    </source>
</evidence>
<sequence>MIANSTALEFIAVDFDPFAGPEIVRVAPSTQPQVEIWTSCLVGGDDANRAFNESITLRLKGSFNRVAMEQAFSALVQRHEALRSGFSADGRFICVYKSLSVPLIYQDISQHPAPEQEQLLADYVKADALHLFNLQQGPLIKAGLFQLTPTEHCLVLTAHHIVCDGWSIGVILQDISALYSAFAQHQMPALTEAPDFSQYAEEQLRFTESREYTEIETFWLDQFKGNVPVLKLPTDFARPALRSFKGHRQDYDLDNELVAAIKKTGQKAGCSFVVTLMAAFEVLLHRLTGQDDIIIGLPTAGQAVTDNYGLVGHCVNLLPLRSRPSLSLSFHDYLQQRREAFYDAYEHQQLTFGSLLRKLKLPRDASRVPLVPVTFNIDLGLDDAVAFYGLEYQLISNPRAFETFDLFVNATDTKRALTLEWSFNTQLFRNETIDRMMAEFNSLLQAVVSTPQTPLSTVLSTDSLQHTQPVISQPVVKSVVTPADETLHQLIAQTGATHPEKPALVFNGQAVSYRELNETANRVAHYLIQNGVKPGDIVGVALDRSVNLLVTLLAVMKAGAAYLPLDPDYPHDRLTFMLSDAASRHFITSKKYRGMIRSQSTEVLIESAIDASASYTTDEPDVAVGGNDLSYIIYTSGSTGKPKGVLIRHSGLINVLRGIQTDLGVRPGDHWLAVSTISFDMSVPELFLPLLAGATVVLAGAEIAKDGRALLQFVKQYGVTIMQATPTTWKMMLASGWEDAVPVKVLSAGEPLSIDFAQKLLRKCESLWNLYGPTETTIYATVKQIRESDSVITIGKPVVNYQIFILDENQRAVPDGAVGEIYIGGPGVAKGYLNRPELTAEKFINSPIDSYKGILYRTGDLGFITNEGEVQCLGRTDHQIKIRGYRIEAGEIEQILLAQPGVKEAVVIAREDRPNDQRLTAYAIMQHPLPENAFNLELVKWKYALRAALPSFMIPVDYVQMTALPMTLNGKIDRKALPRPNAHAHTNETPSTAPVSELEKLMTAIWAEEIGIKDIGVTDDFFELGGHSLTAVHVMTRLEEVTGKRLPLSTLFEHPTIRQLAAIVGSDKKATTWKSLVPIKPTGSKMPVYLIHGGGLHVLNFNSFAMHMDPEQPVFGLQAFGLHDDDEPLDSMEAIAAFYVSEITAQNPTGPYAIVGYSFGGYIAVEMARQLKRMGKEVKLLGMMDTDAQSSVYQLFESRTLKQKLMRQVVKSKSIVKSLLGQPWQTFTYQWQYFQQLLKSWSEPVSPIAEVPSERLAQNLKRINEKHEVAYRNYVMKPYEGTIHLFKADIGPYFGKAFEYLGWEKFATKGVELYHVSGNHLTMLLPPYDKEFARTLQDALDKC</sequence>
<dbReference type="PANTHER" id="PTHR45527">
    <property type="entry name" value="NONRIBOSOMAL PEPTIDE SYNTHETASE"/>
    <property type="match status" value="1"/>
</dbReference>
<name>A0A418M8R7_9BACT</name>
<dbReference type="CDD" id="cd12116">
    <property type="entry name" value="A_NRPS_Ta1_like"/>
    <property type="match status" value="1"/>
</dbReference>
<dbReference type="Gene3D" id="3.40.50.1820">
    <property type="entry name" value="alpha/beta hydrolase"/>
    <property type="match status" value="1"/>
</dbReference>
<dbReference type="InterPro" id="IPR023213">
    <property type="entry name" value="CAT-like_dom_sf"/>
</dbReference>
<organism evidence="6 7">
    <name type="scientific">Fibrisoma montanum</name>
    <dbReference type="NCBI Taxonomy" id="2305895"/>
    <lineage>
        <taxon>Bacteria</taxon>
        <taxon>Pseudomonadati</taxon>
        <taxon>Bacteroidota</taxon>
        <taxon>Cytophagia</taxon>
        <taxon>Cytophagales</taxon>
        <taxon>Spirosomataceae</taxon>
        <taxon>Fibrisoma</taxon>
    </lineage>
</organism>
<keyword evidence="7" id="KW-1185">Reference proteome</keyword>
<dbReference type="Proteomes" id="UP000283523">
    <property type="component" value="Unassembled WGS sequence"/>
</dbReference>
<dbReference type="Pfam" id="PF00501">
    <property type="entry name" value="AMP-binding"/>
    <property type="match status" value="1"/>
</dbReference>
<dbReference type="NCBIfam" id="TIGR01733">
    <property type="entry name" value="AA-adenyl-dom"/>
    <property type="match status" value="1"/>
</dbReference>
<dbReference type="CDD" id="cd19531">
    <property type="entry name" value="LCL_NRPS-like"/>
    <property type="match status" value="1"/>
</dbReference>
<comment type="caution">
    <text evidence="6">The sequence shown here is derived from an EMBL/GenBank/DDBJ whole genome shotgun (WGS) entry which is preliminary data.</text>
</comment>
<dbReference type="OrthoDB" id="4317020at2"/>
<evidence type="ECO:0000259" key="5">
    <source>
        <dbReference type="PROSITE" id="PS50075"/>
    </source>
</evidence>
<dbReference type="Gene3D" id="3.30.300.30">
    <property type="match status" value="1"/>
</dbReference>
<dbReference type="RefSeq" id="WP_119668676.1">
    <property type="nucleotide sequence ID" value="NZ_QXED01000004.1"/>
</dbReference>
<evidence type="ECO:0000313" key="6">
    <source>
        <dbReference type="EMBL" id="RIV22491.1"/>
    </source>
</evidence>
<dbReference type="SUPFAM" id="SSF47336">
    <property type="entry name" value="ACP-like"/>
    <property type="match status" value="1"/>
</dbReference>
<dbReference type="Gene3D" id="3.40.50.980">
    <property type="match status" value="2"/>
</dbReference>
<keyword evidence="3" id="KW-0596">Phosphopantetheine</keyword>
<evidence type="ECO:0000313" key="7">
    <source>
        <dbReference type="Proteomes" id="UP000283523"/>
    </source>
</evidence>
<dbReference type="PROSITE" id="PS50075">
    <property type="entry name" value="CARRIER"/>
    <property type="match status" value="1"/>
</dbReference>
<comment type="similarity">
    <text evidence="2">Belongs to the ATP-dependent AMP-binding enzyme family.</text>
</comment>
<dbReference type="InterPro" id="IPR009081">
    <property type="entry name" value="PP-bd_ACP"/>
</dbReference>
<dbReference type="Gene3D" id="1.10.1200.10">
    <property type="entry name" value="ACP-like"/>
    <property type="match status" value="1"/>
</dbReference>
<dbReference type="SUPFAM" id="SSF52777">
    <property type="entry name" value="CoA-dependent acyltransferases"/>
    <property type="match status" value="2"/>
</dbReference>
<dbReference type="Pfam" id="PF00668">
    <property type="entry name" value="Condensation"/>
    <property type="match status" value="1"/>
</dbReference>
<dbReference type="GO" id="GO:0005829">
    <property type="term" value="C:cytosol"/>
    <property type="evidence" value="ECO:0007669"/>
    <property type="project" value="TreeGrafter"/>
</dbReference>
<dbReference type="InterPro" id="IPR020845">
    <property type="entry name" value="AMP-binding_CS"/>
</dbReference>
<dbReference type="GO" id="GO:0009366">
    <property type="term" value="C:enterobactin synthetase complex"/>
    <property type="evidence" value="ECO:0007669"/>
    <property type="project" value="TreeGrafter"/>
</dbReference>
<dbReference type="Gene3D" id="3.30.559.30">
    <property type="entry name" value="Nonribosomal peptide synthetase, condensation domain"/>
    <property type="match status" value="1"/>
</dbReference>
<keyword evidence="4" id="KW-0597">Phosphoprotein</keyword>
<dbReference type="GO" id="GO:0009239">
    <property type="term" value="P:enterobactin biosynthetic process"/>
    <property type="evidence" value="ECO:0007669"/>
    <property type="project" value="TreeGrafter"/>
</dbReference>
<dbReference type="GO" id="GO:0047527">
    <property type="term" value="F:2,3-dihydroxybenzoate-serine ligase activity"/>
    <property type="evidence" value="ECO:0007669"/>
    <property type="project" value="TreeGrafter"/>
</dbReference>
<dbReference type="Pfam" id="PF00550">
    <property type="entry name" value="PP-binding"/>
    <property type="match status" value="1"/>
</dbReference>
<dbReference type="InterPro" id="IPR029058">
    <property type="entry name" value="AB_hydrolase_fold"/>
</dbReference>
<evidence type="ECO:0000256" key="3">
    <source>
        <dbReference type="ARBA" id="ARBA00022450"/>
    </source>
</evidence>
<dbReference type="FunFam" id="1.10.1200.10:FF:000005">
    <property type="entry name" value="Nonribosomal peptide synthetase 1"/>
    <property type="match status" value="1"/>
</dbReference>
<dbReference type="Pfam" id="PF00975">
    <property type="entry name" value="Thioesterase"/>
    <property type="match status" value="1"/>
</dbReference>
<evidence type="ECO:0000256" key="4">
    <source>
        <dbReference type="ARBA" id="ARBA00022553"/>
    </source>
</evidence>
<dbReference type="PANTHER" id="PTHR45527:SF1">
    <property type="entry name" value="FATTY ACID SYNTHASE"/>
    <property type="match status" value="1"/>
</dbReference>
<protein>
    <submittedName>
        <fullName evidence="6">Non-ribosomal peptide synthetase</fullName>
    </submittedName>
</protein>
<dbReference type="SUPFAM" id="SSF56801">
    <property type="entry name" value="Acetyl-CoA synthetase-like"/>
    <property type="match status" value="1"/>
</dbReference>
<dbReference type="FunFam" id="3.40.50.12780:FF:000012">
    <property type="entry name" value="Non-ribosomal peptide synthetase"/>
    <property type="match status" value="1"/>
</dbReference>
<dbReference type="FunFam" id="3.40.50.980:FF:000001">
    <property type="entry name" value="Non-ribosomal peptide synthetase"/>
    <property type="match status" value="1"/>
</dbReference>
<dbReference type="InterPro" id="IPR025110">
    <property type="entry name" value="AMP-bd_C"/>
</dbReference>
<accession>A0A418M8R7</accession>
<evidence type="ECO:0000256" key="1">
    <source>
        <dbReference type="ARBA" id="ARBA00001957"/>
    </source>
</evidence>
<feature type="domain" description="Carrier" evidence="5">
    <location>
        <begin position="993"/>
        <end position="1068"/>
    </location>
</feature>
<dbReference type="Pfam" id="PF13193">
    <property type="entry name" value="AMP-binding_C"/>
    <property type="match status" value="1"/>
</dbReference>
<dbReference type="InterPro" id="IPR010071">
    <property type="entry name" value="AA_adenyl_dom"/>
</dbReference>
<dbReference type="PROSITE" id="PS00455">
    <property type="entry name" value="AMP_BINDING"/>
    <property type="match status" value="1"/>
</dbReference>
<dbReference type="GO" id="GO:0031177">
    <property type="term" value="F:phosphopantetheine binding"/>
    <property type="evidence" value="ECO:0007669"/>
    <property type="project" value="InterPro"/>
</dbReference>
<dbReference type="SUPFAM" id="SSF53474">
    <property type="entry name" value="alpha/beta-Hydrolases"/>
    <property type="match status" value="1"/>
</dbReference>
<dbReference type="InterPro" id="IPR001242">
    <property type="entry name" value="Condensation_dom"/>
</dbReference>
<dbReference type="InterPro" id="IPR000873">
    <property type="entry name" value="AMP-dep_synth/lig_dom"/>
</dbReference>
<reference evidence="6 7" key="1">
    <citation type="submission" date="2018-08" db="EMBL/GenBank/DDBJ databases">
        <title>Fibrisoma montanum sp. nov., isolated from Danxia mountain soil.</title>
        <authorList>
            <person name="Huang Y."/>
        </authorList>
    </citation>
    <scope>NUCLEOTIDE SEQUENCE [LARGE SCALE GENOMIC DNA]</scope>
    <source>
        <strain evidence="6 7">HYT19</strain>
    </source>
</reference>
<dbReference type="EMBL" id="QXED01000004">
    <property type="protein sequence ID" value="RIV22491.1"/>
    <property type="molecule type" value="Genomic_DNA"/>
</dbReference>
<dbReference type="GO" id="GO:0043041">
    <property type="term" value="P:amino acid activation for nonribosomal peptide biosynthetic process"/>
    <property type="evidence" value="ECO:0007669"/>
    <property type="project" value="TreeGrafter"/>
</dbReference>
<proteinExistence type="inferred from homology"/>
<dbReference type="Gene3D" id="2.30.38.10">
    <property type="entry name" value="Luciferase, Domain 3"/>
    <property type="match status" value="1"/>
</dbReference>
<dbReference type="InterPro" id="IPR020806">
    <property type="entry name" value="PKS_PP-bd"/>
</dbReference>
<dbReference type="InterPro" id="IPR001031">
    <property type="entry name" value="Thioesterase"/>
</dbReference>
<gene>
    <name evidence="6" type="ORF">DYU11_15860</name>
</gene>
<comment type="cofactor">
    <cofactor evidence="1">
        <name>pantetheine 4'-phosphate</name>
        <dbReference type="ChEBI" id="CHEBI:47942"/>
    </cofactor>
</comment>
<dbReference type="InterPro" id="IPR045851">
    <property type="entry name" value="AMP-bd_C_sf"/>
</dbReference>
<dbReference type="FunFam" id="3.30.300.30:FF:000010">
    <property type="entry name" value="Enterobactin synthetase component F"/>
    <property type="match status" value="1"/>
</dbReference>
<dbReference type="InterPro" id="IPR036736">
    <property type="entry name" value="ACP-like_sf"/>
</dbReference>
<dbReference type="SMART" id="SM00823">
    <property type="entry name" value="PKS_PP"/>
    <property type="match status" value="1"/>
</dbReference>
<dbReference type="Gene3D" id="3.30.559.10">
    <property type="entry name" value="Chloramphenicol acetyltransferase-like domain"/>
    <property type="match status" value="1"/>
</dbReference>